<dbReference type="AlphaFoldDB" id="A0ABC9NHL3"/>
<proteinExistence type="predicted"/>
<keyword evidence="2" id="KW-1185">Reference proteome</keyword>
<organism evidence="1 2">
    <name type="scientific">Bacteroides uniformis (strain ATCC 8492 / DSM 6597 / CCUG 4942 / CIP 103695 / JCM 5828 / KCTC 5204 / NCTC 13054 / VPI 0061)</name>
    <dbReference type="NCBI Taxonomy" id="411479"/>
    <lineage>
        <taxon>Bacteria</taxon>
        <taxon>Pseudomonadati</taxon>
        <taxon>Bacteroidota</taxon>
        <taxon>Bacteroidia</taxon>
        <taxon>Bacteroidales</taxon>
        <taxon>Bacteroidaceae</taxon>
        <taxon>Bacteroides</taxon>
    </lineage>
</organism>
<evidence type="ECO:0000313" key="2">
    <source>
        <dbReference type="Proteomes" id="UP000004110"/>
    </source>
</evidence>
<reference evidence="1" key="1">
    <citation type="submission" date="2007-06" db="EMBL/GenBank/DDBJ databases">
        <authorList>
            <person name="Fulton L."/>
            <person name="Clifton S."/>
            <person name="Fulton B."/>
            <person name="Xu J."/>
            <person name="Minx P."/>
            <person name="Pepin K.H."/>
            <person name="Johnson M."/>
            <person name="Thiruvilangam P."/>
            <person name="Bhonagiri V."/>
            <person name="Nash W.E."/>
            <person name="Mardis E.R."/>
            <person name="Wilson R.K."/>
        </authorList>
    </citation>
    <scope>NUCLEOTIDE SEQUENCE [LARGE SCALE GENOMIC DNA]</scope>
    <source>
        <strain evidence="1">ATCC 8492</strain>
    </source>
</reference>
<gene>
    <name evidence="1" type="ORF">BACUNI_00137</name>
</gene>
<evidence type="ECO:0008006" key="3">
    <source>
        <dbReference type="Google" id="ProtNLM"/>
    </source>
</evidence>
<sequence length="36" mass="4167">MYNIINELGAYGKGGINKFDDLFSVIRKKYLSWLAQ</sequence>
<dbReference type="EMBL" id="AAYH02000029">
    <property type="protein sequence ID" value="EDO56197.1"/>
    <property type="molecule type" value="Genomic_DNA"/>
</dbReference>
<accession>A0ABC9NHL3</accession>
<reference evidence="1" key="2">
    <citation type="submission" date="2013-11" db="EMBL/GenBank/DDBJ databases">
        <title>Draft genome sequence of Bacteroides uniformis (ATCC 8492).</title>
        <authorList>
            <person name="Sudarsanam P."/>
            <person name="Ley R."/>
            <person name="Guruge J."/>
            <person name="Turnbaugh P.J."/>
            <person name="Mahowald M."/>
            <person name="Liep D."/>
            <person name="Gordon J."/>
        </authorList>
    </citation>
    <scope>NUCLEOTIDE SEQUENCE</scope>
    <source>
        <strain evidence="1">ATCC 8492</strain>
    </source>
</reference>
<name>A0ABC9NHL3_BACUC</name>
<evidence type="ECO:0000313" key="1">
    <source>
        <dbReference type="EMBL" id="EDO56197.1"/>
    </source>
</evidence>
<comment type="caution">
    <text evidence="1">The sequence shown here is derived from an EMBL/GenBank/DDBJ whole genome shotgun (WGS) entry which is preliminary data.</text>
</comment>
<protein>
    <recommendedName>
        <fullName evidence="3">Transposase</fullName>
    </recommendedName>
</protein>
<dbReference type="Proteomes" id="UP000004110">
    <property type="component" value="Unassembled WGS sequence"/>
</dbReference>